<dbReference type="AlphaFoldDB" id="A0A0M1VSZ9"/>
<dbReference type="HOGENOM" id="CLU_050026_2_0_0"/>
<dbReference type="Proteomes" id="UP000004925">
    <property type="component" value="Unassembled WGS sequence"/>
</dbReference>
<name>A0A0M1VSZ9_FUSVC</name>
<dbReference type="Pfam" id="PF08867">
    <property type="entry name" value="FRG"/>
    <property type="match status" value="1"/>
</dbReference>
<dbReference type="RefSeq" id="WP_008802649.1">
    <property type="nucleotide sequence ID" value="NZ_KQ235735.1"/>
</dbReference>
<comment type="caution">
    <text evidence="2">The sequence shown here is derived from an EMBL/GenBank/DDBJ whole genome shotgun (WGS) entry which is preliminary data.</text>
</comment>
<gene>
    <name evidence="2" type="ORF">FSCG_00473</name>
</gene>
<feature type="domain" description="FRG" evidence="1">
    <location>
        <begin position="76"/>
        <end position="169"/>
    </location>
</feature>
<sequence>MNKIYVDKVYYSEKENIDSDEYDRISYTIREIQSVSDYLRAVESILSNYYICGDFSPIKRFENLFSLREDKLKSIMLEGVFFRGQSEEFEFIIPSIFRDIKHIENEHELIKEAKISYPLEIQKIKNQSDKLALMQHYGLPTRILDITANALVALYFAVSENEDKDGVVYLFNKKRKKEEEILTSKSIPVIIKTVLTNLTYKEKLLLDLTFRKIKNKEILLSSFRKVNYRILPIIEKIYDAIKMDIGFIPTNIKISDFYGLNFVTPLEVDERIIRQNAMFMIFGLDGIYNSHKEGLKQLKLDSELIEKREILENYYEEKMKEEGYGIEIYNLTEEIKKLELKLWKKNKEKVLKNEINEQVFDVMLAYAPEYFLPKKEKEWAFYDKSNEDDKTRKQTHDGKAIILLKSKYKDRIKNELELIGITRKSIYPDMQNKLQYIKEKYL</sequence>
<dbReference type="SMART" id="SM00901">
    <property type="entry name" value="FRG"/>
    <property type="match status" value="1"/>
</dbReference>
<evidence type="ECO:0000313" key="2">
    <source>
        <dbReference type="EMBL" id="EEO39760.1"/>
    </source>
</evidence>
<protein>
    <recommendedName>
        <fullName evidence="1">FRG domain-containing protein</fullName>
    </recommendedName>
</protein>
<evidence type="ECO:0000313" key="3">
    <source>
        <dbReference type="Proteomes" id="UP000004925"/>
    </source>
</evidence>
<dbReference type="EMBL" id="ACDE02000013">
    <property type="protein sequence ID" value="EEO39760.1"/>
    <property type="molecule type" value="Genomic_DNA"/>
</dbReference>
<reference evidence="2 3" key="1">
    <citation type="submission" date="2011-10" db="EMBL/GenBank/DDBJ databases">
        <title>The Genome Sequence of Fusobacterium sp. 4_1_13.</title>
        <authorList>
            <consortium name="The Broad Institute Genome Sequencing Platform"/>
            <person name="Earl A."/>
            <person name="Ward D."/>
            <person name="Feldgarden M."/>
            <person name="Gevers D."/>
            <person name="Strauss J."/>
            <person name="Ambrose C."/>
            <person name="Allen-Vercoe E."/>
            <person name="Young S.K."/>
            <person name="Zeng Q."/>
            <person name="Gargeya S."/>
            <person name="Fitzgerald M."/>
            <person name="Haas B."/>
            <person name="Abouelleil A."/>
            <person name="Alvarado L."/>
            <person name="Arachchi H.M."/>
            <person name="Berlin A."/>
            <person name="Brown A."/>
            <person name="Chapman S.B."/>
            <person name="Chen Z."/>
            <person name="Dunbar C."/>
            <person name="Freedman E."/>
            <person name="Gearin G."/>
            <person name="Goldberg J."/>
            <person name="Griggs A."/>
            <person name="Gujja S."/>
            <person name="Heiman D."/>
            <person name="Howarth C."/>
            <person name="Larson L."/>
            <person name="Lui A."/>
            <person name="MacDonald P.J."/>
            <person name="Montmayeur A."/>
            <person name="Murphy C."/>
            <person name="Neiman D."/>
            <person name="Pearson M."/>
            <person name="Priest M."/>
            <person name="Roberts A."/>
            <person name="Saif S."/>
            <person name="Shea T."/>
            <person name="Shenoy N."/>
            <person name="Sisk P."/>
            <person name="Stolte C."/>
            <person name="Sykes S."/>
            <person name="Wortman J."/>
            <person name="Nusbaum C."/>
            <person name="Birren B."/>
        </authorList>
    </citation>
    <scope>NUCLEOTIDE SEQUENCE [LARGE SCALE GENOMIC DNA]</scope>
    <source>
        <strain evidence="2 3">4_1_13</strain>
    </source>
</reference>
<accession>A0A0M1VSZ9</accession>
<dbReference type="InterPro" id="IPR014966">
    <property type="entry name" value="FRG-dom"/>
</dbReference>
<organism evidence="2 3">
    <name type="scientific">Fusobacterium vincentii 4_1_13</name>
    <dbReference type="NCBI Taxonomy" id="469606"/>
    <lineage>
        <taxon>Bacteria</taxon>
        <taxon>Fusobacteriati</taxon>
        <taxon>Fusobacteriota</taxon>
        <taxon>Fusobacteriia</taxon>
        <taxon>Fusobacteriales</taxon>
        <taxon>Fusobacteriaceae</taxon>
        <taxon>Fusobacterium</taxon>
    </lineage>
</organism>
<evidence type="ECO:0000259" key="1">
    <source>
        <dbReference type="SMART" id="SM00901"/>
    </source>
</evidence>
<proteinExistence type="predicted"/>